<feature type="non-terminal residue" evidence="2">
    <location>
        <position position="1"/>
    </location>
</feature>
<name>A0A9X9LYA6_GULGU</name>
<feature type="non-terminal residue" evidence="2">
    <location>
        <position position="91"/>
    </location>
</feature>
<comment type="caution">
    <text evidence="2">The sequence shown here is derived from an EMBL/GenBank/DDBJ whole genome shotgun (WGS) entry which is preliminary data.</text>
</comment>
<dbReference type="Proteomes" id="UP000269945">
    <property type="component" value="Unassembled WGS sequence"/>
</dbReference>
<sequence length="91" mass="9679">DEGCSGRILTKANTSEAEQGSSRPPLSLLLLLLLAPGRRITVPGLGKEAGKVSKGNGISCGTKPEGPAKSLRNQHGLCFHVYLRECLQRHC</sequence>
<protein>
    <submittedName>
        <fullName evidence="2">Uncharacterized protein</fullName>
    </submittedName>
</protein>
<evidence type="ECO:0000256" key="1">
    <source>
        <dbReference type="SAM" id="MobiDB-lite"/>
    </source>
</evidence>
<evidence type="ECO:0000313" key="3">
    <source>
        <dbReference type="Proteomes" id="UP000269945"/>
    </source>
</evidence>
<accession>A0A9X9LYA6</accession>
<dbReference type="AlphaFoldDB" id="A0A9X9LYA6"/>
<organism evidence="2 3">
    <name type="scientific">Gulo gulo</name>
    <name type="common">Wolverine</name>
    <name type="synonym">Gluton</name>
    <dbReference type="NCBI Taxonomy" id="48420"/>
    <lineage>
        <taxon>Eukaryota</taxon>
        <taxon>Metazoa</taxon>
        <taxon>Chordata</taxon>
        <taxon>Craniata</taxon>
        <taxon>Vertebrata</taxon>
        <taxon>Euteleostomi</taxon>
        <taxon>Mammalia</taxon>
        <taxon>Eutheria</taxon>
        <taxon>Laurasiatheria</taxon>
        <taxon>Carnivora</taxon>
        <taxon>Caniformia</taxon>
        <taxon>Musteloidea</taxon>
        <taxon>Mustelidae</taxon>
        <taxon>Guloninae</taxon>
        <taxon>Gulo</taxon>
    </lineage>
</organism>
<dbReference type="EMBL" id="CYRY02028580">
    <property type="protein sequence ID" value="VCW99408.1"/>
    <property type="molecule type" value="Genomic_DNA"/>
</dbReference>
<gene>
    <name evidence="2" type="ORF">BN2614_LOCUS13</name>
</gene>
<feature type="region of interest" description="Disordered" evidence="1">
    <location>
        <begin position="1"/>
        <end position="23"/>
    </location>
</feature>
<evidence type="ECO:0000313" key="2">
    <source>
        <dbReference type="EMBL" id="VCW99408.1"/>
    </source>
</evidence>
<proteinExistence type="predicted"/>
<keyword evidence="3" id="KW-1185">Reference proteome</keyword>
<reference evidence="2 3" key="1">
    <citation type="submission" date="2018-10" db="EMBL/GenBank/DDBJ databases">
        <authorList>
            <person name="Ekblom R."/>
            <person name="Jareborg N."/>
        </authorList>
    </citation>
    <scope>NUCLEOTIDE SEQUENCE [LARGE SCALE GENOMIC DNA]</scope>
    <source>
        <tissue evidence="2">Muscle</tissue>
    </source>
</reference>